<reference evidence="3 4" key="1">
    <citation type="submission" date="2014-11" db="EMBL/GenBank/DDBJ databases">
        <title>Genomics and ecophysiology of heterotrophic nitrogen fixing bacteria isolated from estuarine surface water.</title>
        <authorList>
            <person name="Bentzon-Tilia M."/>
            <person name="Severin I."/>
            <person name="Hansen L.H."/>
            <person name="Riemann L."/>
        </authorList>
    </citation>
    <scope>NUCLEOTIDE SEQUENCE [LARGE SCALE GENOMIC DNA]</scope>
    <source>
        <strain evidence="3 4">BAL361</strain>
    </source>
</reference>
<proteinExistence type="predicted"/>
<dbReference type="EMBL" id="JXXD01000160">
    <property type="protein sequence ID" value="KIZ34613.1"/>
    <property type="molecule type" value="Genomic_DNA"/>
</dbReference>
<evidence type="ECO:0008006" key="5">
    <source>
        <dbReference type="Google" id="ProtNLM"/>
    </source>
</evidence>
<feature type="compositionally biased region" description="Basic and acidic residues" evidence="1">
    <location>
        <begin position="71"/>
        <end position="80"/>
    </location>
</feature>
<feature type="region of interest" description="Disordered" evidence="1">
    <location>
        <begin position="21"/>
        <end position="98"/>
    </location>
</feature>
<dbReference type="AlphaFoldDB" id="A0A0D7E1C3"/>
<dbReference type="PATRIC" id="fig|316.110.peg.1348"/>
<feature type="chain" id="PRO_5002318797" description="Secreted protein" evidence="2">
    <location>
        <begin position="21"/>
        <end position="98"/>
    </location>
</feature>
<comment type="caution">
    <text evidence="3">The sequence shown here is derived from an EMBL/GenBank/DDBJ whole genome shotgun (WGS) entry which is preliminary data.</text>
</comment>
<dbReference type="Proteomes" id="UP000032439">
    <property type="component" value="Unassembled WGS sequence"/>
</dbReference>
<evidence type="ECO:0000313" key="4">
    <source>
        <dbReference type="Proteomes" id="UP000032439"/>
    </source>
</evidence>
<evidence type="ECO:0000256" key="2">
    <source>
        <dbReference type="SAM" id="SignalP"/>
    </source>
</evidence>
<dbReference type="RefSeq" id="WP_044315689.1">
    <property type="nucleotide sequence ID" value="NZ_JXXD01000160.1"/>
</dbReference>
<keyword evidence="2" id="KW-0732">Signal</keyword>
<name>A0A0D7E1C3_STUST</name>
<organism evidence="3 4">
    <name type="scientific">Stutzerimonas stutzeri</name>
    <name type="common">Pseudomonas stutzeri</name>
    <dbReference type="NCBI Taxonomy" id="316"/>
    <lineage>
        <taxon>Bacteria</taxon>
        <taxon>Pseudomonadati</taxon>
        <taxon>Pseudomonadota</taxon>
        <taxon>Gammaproteobacteria</taxon>
        <taxon>Pseudomonadales</taxon>
        <taxon>Pseudomonadaceae</taxon>
        <taxon>Stutzerimonas</taxon>
    </lineage>
</organism>
<evidence type="ECO:0000256" key="1">
    <source>
        <dbReference type="SAM" id="MobiDB-lite"/>
    </source>
</evidence>
<feature type="signal peptide" evidence="2">
    <location>
        <begin position="1"/>
        <end position="20"/>
    </location>
</feature>
<evidence type="ECO:0000313" key="3">
    <source>
        <dbReference type="EMBL" id="KIZ34613.1"/>
    </source>
</evidence>
<accession>A0A0D7E1C3</accession>
<protein>
    <recommendedName>
        <fullName evidence="5">Secreted protein</fullName>
    </recommendedName>
</protein>
<sequence length="98" mass="10251">MKKTMLTAILSGLVALPAMAQFPAGTPRDDTGSRPSPMGDPTPQEEVETRQDDQGRTVTEDGRLVAPQSGSEEKSTDPNRHSAPGGADDSSTDAGKLE</sequence>
<gene>
    <name evidence="3" type="ORF">LO50_16695</name>
</gene>
<feature type="compositionally biased region" description="Basic and acidic residues" evidence="1">
    <location>
        <begin position="47"/>
        <end position="63"/>
    </location>
</feature>